<dbReference type="GO" id="GO:0005886">
    <property type="term" value="C:plasma membrane"/>
    <property type="evidence" value="ECO:0007669"/>
    <property type="project" value="UniProtKB-SubCell"/>
</dbReference>
<evidence type="ECO:0000256" key="1">
    <source>
        <dbReference type="ARBA" id="ARBA00004167"/>
    </source>
</evidence>
<proteinExistence type="inferred from homology"/>
<evidence type="ECO:0000256" key="9">
    <source>
        <dbReference type="ARBA" id="ARBA00023136"/>
    </source>
</evidence>
<evidence type="ECO:0000256" key="11">
    <source>
        <dbReference type="ARBA" id="ARBA00023180"/>
    </source>
</evidence>
<name>A0A6A2Z6Z4_HIBSY</name>
<sequence length="483" mass="53748">MVSLQHLDLSDNNFNGSFPSLPISNLTNIESIVLSRNEFHGMISLCIFANLSRLSELDISFNHLIVESEVDSPSFSLNTLRLSGCNLKNIPGFLSRQERLDVLDLTYNSLLGNIPSWMFYNISSELWLRGNNFTGPFPKNISSRLTLLDISDNFLHGTLPRALGLNFPQLNHLNLSKNSFNGNLPLSFGNQLQKLDLSDNQFQGEIPHSMASNMSCLIYLRLSGNNLTGALFPKNSSLPKLKVLDLRGNRFEGQIPREICQMRELHVLDLSRNGLSGDIPDCVDNITSWKDPGYDAYRPSYDWNIIDFVLKGIDVSSNKLTGRIPIQMTRLREIVVLNMSNNLLTGQIPSSLANLTNLEALDLSHNNLFGVLPPDLTDLEFLEIIYVPFNNLSGMIPTGRQFDTFSNDSYIGNPGLCGPPLSNKCNDSAETPPVYAGADKSPLSNKCNDSAETPPVYAGADKSILSYVLLLFWSFFFIIISLE</sequence>
<keyword evidence="6 12" id="KW-0812">Transmembrane</keyword>
<feature type="transmembrane region" description="Helical" evidence="12">
    <location>
        <begin position="464"/>
        <end position="482"/>
    </location>
</feature>
<evidence type="ECO:0000256" key="6">
    <source>
        <dbReference type="ARBA" id="ARBA00022692"/>
    </source>
</evidence>
<evidence type="ECO:0000256" key="12">
    <source>
        <dbReference type="SAM" id="Phobius"/>
    </source>
</evidence>
<evidence type="ECO:0000256" key="2">
    <source>
        <dbReference type="ARBA" id="ARBA00004236"/>
    </source>
</evidence>
<evidence type="ECO:0000256" key="3">
    <source>
        <dbReference type="ARBA" id="ARBA00009592"/>
    </source>
</evidence>
<dbReference type="EMBL" id="VEPZ02001200">
    <property type="protein sequence ID" value="KAE8687761.1"/>
    <property type="molecule type" value="Genomic_DNA"/>
</dbReference>
<evidence type="ECO:0000256" key="4">
    <source>
        <dbReference type="ARBA" id="ARBA00022475"/>
    </source>
</evidence>
<accession>A0A6A2Z6Z4</accession>
<dbReference type="InterPro" id="IPR001611">
    <property type="entry name" value="Leu-rich_rpt"/>
</dbReference>
<dbReference type="Pfam" id="PF13855">
    <property type="entry name" value="LRR_8"/>
    <property type="match status" value="1"/>
</dbReference>
<keyword evidence="14" id="KW-1185">Reference proteome</keyword>
<comment type="caution">
    <text evidence="13">The sequence shown here is derived from an EMBL/GenBank/DDBJ whole genome shotgun (WGS) entry which is preliminary data.</text>
</comment>
<dbReference type="InterPro" id="IPR051502">
    <property type="entry name" value="RLP_Defense_Trigger"/>
</dbReference>
<evidence type="ECO:0000256" key="7">
    <source>
        <dbReference type="ARBA" id="ARBA00022737"/>
    </source>
</evidence>
<evidence type="ECO:0000256" key="5">
    <source>
        <dbReference type="ARBA" id="ARBA00022614"/>
    </source>
</evidence>
<gene>
    <name evidence="13" type="ORF">F3Y22_tig00111008pilonHSYRG00135</name>
</gene>
<dbReference type="AlphaFoldDB" id="A0A6A2Z6Z4"/>
<dbReference type="SUPFAM" id="SSF52058">
    <property type="entry name" value="L domain-like"/>
    <property type="match status" value="2"/>
</dbReference>
<dbReference type="PRINTS" id="PR00019">
    <property type="entry name" value="LEURICHRPT"/>
</dbReference>
<comment type="similarity">
    <text evidence="3">Belongs to the RLP family.</text>
</comment>
<dbReference type="InterPro" id="IPR003591">
    <property type="entry name" value="Leu-rich_rpt_typical-subtyp"/>
</dbReference>
<dbReference type="SMART" id="SM00369">
    <property type="entry name" value="LRR_TYP"/>
    <property type="match status" value="4"/>
</dbReference>
<keyword evidence="9 12" id="KW-0472">Membrane</keyword>
<dbReference type="Gene3D" id="3.80.10.10">
    <property type="entry name" value="Ribonuclease Inhibitor"/>
    <property type="match status" value="1"/>
</dbReference>
<evidence type="ECO:0000313" key="14">
    <source>
        <dbReference type="Proteomes" id="UP000436088"/>
    </source>
</evidence>
<dbReference type="PANTHER" id="PTHR48062">
    <property type="entry name" value="RECEPTOR-LIKE PROTEIN 14"/>
    <property type="match status" value="1"/>
</dbReference>
<evidence type="ECO:0000313" key="13">
    <source>
        <dbReference type="EMBL" id="KAE8687761.1"/>
    </source>
</evidence>
<reference evidence="13" key="1">
    <citation type="submission" date="2019-09" db="EMBL/GenBank/DDBJ databases">
        <title>Draft genome information of white flower Hibiscus syriacus.</title>
        <authorList>
            <person name="Kim Y.-M."/>
        </authorList>
    </citation>
    <scope>NUCLEOTIDE SEQUENCE [LARGE SCALE GENOMIC DNA]</scope>
    <source>
        <strain evidence="13">YM2019G1</strain>
    </source>
</reference>
<dbReference type="InterPro" id="IPR032675">
    <property type="entry name" value="LRR_dom_sf"/>
</dbReference>
<keyword evidence="5" id="KW-0433">Leucine-rich repeat</keyword>
<dbReference type="PANTHER" id="PTHR48062:SF39">
    <property type="entry name" value="LEUCINE-RICH REPEAT-CONTAINING N-TERMINAL PLANT-TYPE DOMAIN-CONTAINING PROTEIN"/>
    <property type="match status" value="1"/>
</dbReference>
<evidence type="ECO:0000256" key="10">
    <source>
        <dbReference type="ARBA" id="ARBA00023170"/>
    </source>
</evidence>
<comment type="subcellular location">
    <subcellularLocation>
        <location evidence="2">Cell membrane</location>
    </subcellularLocation>
    <subcellularLocation>
        <location evidence="1">Membrane</location>
        <topology evidence="1">Single-pass membrane protein</topology>
    </subcellularLocation>
</comment>
<organism evidence="13 14">
    <name type="scientific">Hibiscus syriacus</name>
    <name type="common">Rose of Sharon</name>
    <dbReference type="NCBI Taxonomy" id="106335"/>
    <lineage>
        <taxon>Eukaryota</taxon>
        <taxon>Viridiplantae</taxon>
        <taxon>Streptophyta</taxon>
        <taxon>Embryophyta</taxon>
        <taxon>Tracheophyta</taxon>
        <taxon>Spermatophyta</taxon>
        <taxon>Magnoliopsida</taxon>
        <taxon>eudicotyledons</taxon>
        <taxon>Gunneridae</taxon>
        <taxon>Pentapetalae</taxon>
        <taxon>rosids</taxon>
        <taxon>malvids</taxon>
        <taxon>Malvales</taxon>
        <taxon>Malvaceae</taxon>
        <taxon>Malvoideae</taxon>
        <taxon>Hibiscus</taxon>
    </lineage>
</organism>
<keyword evidence="7" id="KW-0677">Repeat</keyword>
<keyword evidence="11" id="KW-0325">Glycoprotein</keyword>
<dbReference type="FunFam" id="3.80.10.10:FF:000213">
    <property type="entry name" value="Tyrosine-sulfated glycopeptide receptor 1"/>
    <property type="match status" value="1"/>
</dbReference>
<protein>
    <submittedName>
        <fullName evidence="13">mRNA splicing factor isoform 1</fullName>
    </submittedName>
</protein>
<keyword evidence="10" id="KW-0675">Receptor</keyword>
<dbReference type="FunFam" id="3.80.10.10:FF:000095">
    <property type="entry name" value="LRR receptor-like serine/threonine-protein kinase GSO1"/>
    <property type="match status" value="1"/>
</dbReference>
<keyword evidence="8 12" id="KW-1133">Transmembrane helix</keyword>
<evidence type="ECO:0000256" key="8">
    <source>
        <dbReference type="ARBA" id="ARBA00022989"/>
    </source>
</evidence>
<dbReference type="Pfam" id="PF00560">
    <property type="entry name" value="LRR_1"/>
    <property type="match status" value="6"/>
</dbReference>
<keyword evidence="4" id="KW-1003">Cell membrane</keyword>
<dbReference type="Proteomes" id="UP000436088">
    <property type="component" value="Unassembled WGS sequence"/>
</dbReference>